<dbReference type="Gene3D" id="3.20.20.70">
    <property type="entry name" value="Aldolase class I"/>
    <property type="match status" value="1"/>
</dbReference>
<dbReference type="InterPro" id="IPR013517">
    <property type="entry name" value="FG-GAP"/>
</dbReference>
<feature type="chain" id="PRO_5009533078" description="Glycoside-hydrolase family GH114 TIM-barrel domain-containing protein" evidence="2">
    <location>
        <begin position="34"/>
        <end position="681"/>
    </location>
</feature>
<sequence>MRPLTLRLRSGQAIAASVALACAVFATPTVAFAARGTQEPPRLMNLWFTWQLPEEKLAELAKWDVVVLDQDQQARFPDWIRRLRALNPKIKILAYVDSSNIAAAQFVEESYFPGYKLAHSIPEQWYVHRGSVRVGFWPGAWLLNVTDRAPKDAQGLRWNDHLPKYVHETLWPSGLWDGIFLDNALPGATWFVGKGLDLDGDGNAESDDLVNREWQEGWKKLARNLRARLGPNALIMGNGSVLYAGVTNGILFEDFPRYGWANGFRDYQASVKSNTRPSITAFNTNPNNVDNPSNWKLMRFGLATSLLSDGYYSFDYGNRDHGQTWWYDEYDALLGKPTGEPRILKPSGVSGVKEAVWWRDYERGAVVVNSLTTSQTVELTGVYERLRGTQDPAVNSGRLETSVTLGAQEGLLLYRRQAASSIGKSTSFVNGSFVRVYHADGTQPRAGFFAQRSDVAGGANVLVQDLDRDGRNDVVSASAGALRVALGNGQVRTVRPFGSAYRGTIFIAAGNMDRDAAWEIAVGKGDGVQVKVIELDGTVRATWNAYAAAFRGGVSVAVGDLDGDGKREVVTGAGPGGGPHVRVFKTDGLVWMNGFFAFDKQDRSGVSVAVGDVDGDGKDDIVAGSGKGSVPRVRIFDGSGVLKREFTISHKSSAAGVTVALSDLDNDGVVELLASGVPITP</sequence>
<dbReference type="PANTHER" id="PTHR44103">
    <property type="entry name" value="PROPROTEIN CONVERTASE P"/>
    <property type="match status" value="1"/>
</dbReference>
<evidence type="ECO:0008006" key="5">
    <source>
        <dbReference type="Google" id="ProtNLM"/>
    </source>
</evidence>
<dbReference type="PANTHER" id="PTHR44103:SF1">
    <property type="entry name" value="PROPROTEIN CONVERTASE P"/>
    <property type="match status" value="1"/>
</dbReference>
<comment type="caution">
    <text evidence="3">The sequence shown here is derived from an EMBL/GenBank/DDBJ whole genome shotgun (WGS) entry which is preliminary data.</text>
</comment>
<dbReference type="SUPFAM" id="SSF69318">
    <property type="entry name" value="Integrin alpha N-terminal domain"/>
    <property type="match status" value="1"/>
</dbReference>
<dbReference type="Pfam" id="PF01839">
    <property type="entry name" value="FG-GAP"/>
    <property type="match status" value="1"/>
</dbReference>
<reference evidence="3 4" key="1">
    <citation type="journal article" date="2016" name="Nat. Commun.">
        <title>Thousands of microbial genomes shed light on interconnected biogeochemical processes in an aquifer system.</title>
        <authorList>
            <person name="Anantharaman K."/>
            <person name="Brown C.T."/>
            <person name="Hug L.A."/>
            <person name="Sharon I."/>
            <person name="Castelle C.J."/>
            <person name="Probst A.J."/>
            <person name="Thomas B.C."/>
            <person name="Singh A."/>
            <person name="Wilkins M.J."/>
            <person name="Karaoz U."/>
            <person name="Brodie E.L."/>
            <person name="Williams K.H."/>
            <person name="Hubbard S.S."/>
            <person name="Banfield J.F."/>
        </authorList>
    </citation>
    <scope>NUCLEOTIDE SEQUENCE [LARGE SCALE GENOMIC DNA]</scope>
</reference>
<dbReference type="PROSITE" id="PS51257">
    <property type="entry name" value="PROKAR_LIPOPROTEIN"/>
    <property type="match status" value="1"/>
</dbReference>
<proteinExistence type="predicted"/>
<dbReference type="AlphaFoldDB" id="A0A1F7UM63"/>
<accession>A0A1F7UM63</accession>
<dbReference type="InterPro" id="IPR029455">
    <property type="entry name" value="GHL15"/>
</dbReference>
<dbReference type="Pfam" id="PF13517">
    <property type="entry name" value="FG-GAP_3"/>
    <property type="match status" value="1"/>
</dbReference>
<dbReference type="InterPro" id="IPR013785">
    <property type="entry name" value="Aldolase_TIM"/>
</dbReference>
<gene>
    <name evidence="3" type="ORF">A3E39_01445</name>
</gene>
<dbReference type="Proteomes" id="UP000176603">
    <property type="component" value="Unassembled WGS sequence"/>
</dbReference>
<dbReference type="STRING" id="1802399.A3E39_01445"/>
<evidence type="ECO:0000256" key="1">
    <source>
        <dbReference type="ARBA" id="ARBA00022729"/>
    </source>
</evidence>
<feature type="signal peptide" evidence="2">
    <location>
        <begin position="1"/>
        <end position="33"/>
    </location>
</feature>
<name>A0A1F7UM63_9BACT</name>
<evidence type="ECO:0000256" key="2">
    <source>
        <dbReference type="SAM" id="SignalP"/>
    </source>
</evidence>
<evidence type="ECO:0000313" key="4">
    <source>
        <dbReference type="Proteomes" id="UP000176603"/>
    </source>
</evidence>
<dbReference type="InterPro" id="IPR028994">
    <property type="entry name" value="Integrin_alpha_N"/>
</dbReference>
<protein>
    <recommendedName>
        <fullName evidence="5">Glycoside-hydrolase family GH114 TIM-barrel domain-containing protein</fullName>
    </recommendedName>
</protein>
<dbReference type="EMBL" id="MGEH01000024">
    <property type="protein sequence ID" value="OGL78808.1"/>
    <property type="molecule type" value="Genomic_DNA"/>
</dbReference>
<dbReference type="Pfam" id="PF14885">
    <property type="entry name" value="GHL15"/>
    <property type="match status" value="1"/>
</dbReference>
<keyword evidence="1 2" id="KW-0732">Signal</keyword>
<evidence type="ECO:0000313" key="3">
    <source>
        <dbReference type="EMBL" id="OGL78808.1"/>
    </source>
</evidence>
<organism evidence="3 4">
    <name type="scientific">Candidatus Uhrbacteria bacterium RIFCSPHIGHO2_12_FULL_60_25</name>
    <dbReference type="NCBI Taxonomy" id="1802399"/>
    <lineage>
        <taxon>Bacteria</taxon>
        <taxon>Candidatus Uhriibacteriota</taxon>
    </lineage>
</organism>
<dbReference type="Gene3D" id="2.130.10.130">
    <property type="entry name" value="Integrin alpha, N-terminal"/>
    <property type="match status" value="1"/>
</dbReference>